<organism evidence="1 2">
    <name type="scientific">Coemansia nantahalensis</name>
    <dbReference type="NCBI Taxonomy" id="2789366"/>
    <lineage>
        <taxon>Eukaryota</taxon>
        <taxon>Fungi</taxon>
        <taxon>Fungi incertae sedis</taxon>
        <taxon>Zoopagomycota</taxon>
        <taxon>Kickxellomycotina</taxon>
        <taxon>Kickxellomycetes</taxon>
        <taxon>Kickxellales</taxon>
        <taxon>Kickxellaceae</taxon>
        <taxon>Coemansia</taxon>
    </lineage>
</organism>
<sequence length="609" mass="66132">MAVPGDSADEGLGHYSPPQTTERLPAKTPLDTTGGDGDAVVSLARVLRTSLEPHARSRLAVALLAAVPADILKRALSELDGLLRRDFIGQLPAEIAVRILACLPAVEIARTAARVSRRWHAVAMQPWLWRRLFRARGWALNEERWAMYSSLPGIADVGWLLLRRSMEQAAAAISPASAGALAPAVAARYRMGAPLSRPGASAGAGSSSSDSAHWLLDGGAGAPVAGSLAAATAEAMALAGSGWWGPRSPGEQRTWLARQRLSPRAGPAASSPAGFRHSPRAPPRPRRSAVDWRVVYAEYHQLVANWRSGRCRVDRWEAAHAESIYCLQLDQHNRLLTGSRDHTVRLWHVAETGGHLTHLATLRGHSGSVLTLQADGATLVTGSSDATACVWDLRTCTVERRLQHADSVLSLRLSDRWLATACKDCLLRVWRRDDGRFAESFELAGHTVAVNAIHLHGDVLVSASGDRTIKIWDLTTRSCVLTLDDHARGVACLDFDGRHIVSGGSDRSLRIWDVQTGACERTIPAAHADLVRSVMFDRRMDVIVSGSYDETIKVWSFSTGALVHTFRNAHSSRVFKLMFDRTRIVSCSHDRSIAIIDFAAGLAYGRLLA</sequence>
<protein>
    <submittedName>
        <fullName evidence="1">Uncharacterized protein</fullName>
    </submittedName>
</protein>
<name>A0ACC1JXY6_9FUNG</name>
<dbReference type="Proteomes" id="UP001140234">
    <property type="component" value="Unassembled WGS sequence"/>
</dbReference>
<dbReference type="EMBL" id="JANBUJ010000958">
    <property type="protein sequence ID" value="KAJ2769338.1"/>
    <property type="molecule type" value="Genomic_DNA"/>
</dbReference>
<keyword evidence="2" id="KW-1185">Reference proteome</keyword>
<accession>A0ACC1JXY6</accession>
<comment type="caution">
    <text evidence="1">The sequence shown here is derived from an EMBL/GenBank/DDBJ whole genome shotgun (WGS) entry which is preliminary data.</text>
</comment>
<evidence type="ECO:0000313" key="2">
    <source>
        <dbReference type="Proteomes" id="UP001140234"/>
    </source>
</evidence>
<gene>
    <name evidence="1" type="ORF">IWQ57_003147</name>
</gene>
<reference evidence="1" key="1">
    <citation type="submission" date="2022-07" db="EMBL/GenBank/DDBJ databases">
        <title>Phylogenomic reconstructions and comparative analyses of Kickxellomycotina fungi.</title>
        <authorList>
            <person name="Reynolds N.K."/>
            <person name="Stajich J.E."/>
            <person name="Barry K."/>
            <person name="Grigoriev I.V."/>
            <person name="Crous P."/>
            <person name="Smith M.E."/>
        </authorList>
    </citation>
    <scope>NUCLEOTIDE SEQUENCE</scope>
    <source>
        <strain evidence="1">CBS 109366</strain>
    </source>
</reference>
<evidence type="ECO:0000313" key="1">
    <source>
        <dbReference type="EMBL" id="KAJ2769338.1"/>
    </source>
</evidence>
<proteinExistence type="predicted"/>